<dbReference type="OrthoDB" id="10685267at2759"/>
<evidence type="ECO:0000313" key="2">
    <source>
        <dbReference type="EMBL" id="OAO12994.1"/>
    </source>
</evidence>
<reference evidence="2 3" key="1">
    <citation type="submission" date="2016-05" db="EMBL/GenBank/DDBJ databases">
        <title>Nuclear genome of Blastocystis sp. subtype 1 NandII.</title>
        <authorList>
            <person name="Gentekaki E."/>
            <person name="Curtis B."/>
            <person name="Stairs C."/>
            <person name="Eme L."/>
            <person name="Herman E."/>
            <person name="Klimes V."/>
            <person name="Arias M.C."/>
            <person name="Elias M."/>
            <person name="Hilliou F."/>
            <person name="Klute M."/>
            <person name="Malik S.-B."/>
            <person name="Pightling A."/>
            <person name="Rachubinski R."/>
            <person name="Salas D."/>
            <person name="Schlacht A."/>
            <person name="Suga H."/>
            <person name="Archibald J."/>
            <person name="Ball S.G."/>
            <person name="Clark G."/>
            <person name="Dacks J."/>
            <person name="Van Der Giezen M."/>
            <person name="Tsaousis A."/>
            <person name="Roger A."/>
        </authorList>
    </citation>
    <scope>NUCLEOTIDE SEQUENCE [LARGE SCALE GENOMIC DNA]</scope>
    <source>
        <strain evidence="3">ATCC 50177 / NandII</strain>
    </source>
</reference>
<feature type="transmembrane region" description="Helical" evidence="1">
    <location>
        <begin position="420"/>
        <end position="442"/>
    </location>
</feature>
<comment type="caution">
    <text evidence="2">The sequence shown here is derived from an EMBL/GenBank/DDBJ whole genome shotgun (WGS) entry which is preliminary data.</text>
</comment>
<dbReference type="EMBL" id="LXWW01000486">
    <property type="protein sequence ID" value="OAO12994.1"/>
    <property type="molecule type" value="Genomic_DNA"/>
</dbReference>
<feature type="transmembrane region" description="Helical" evidence="1">
    <location>
        <begin position="503"/>
        <end position="524"/>
    </location>
</feature>
<organism evidence="2 3">
    <name type="scientific">Blastocystis sp. subtype 1 (strain ATCC 50177 / NandII)</name>
    <dbReference type="NCBI Taxonomy" id="478820"/>
    <lineage>
        <taxon>Eukaryota</taxon>
        <taxon>Sar</taxon>
        <taxon>Stramenopiles</taxon>
        <taxon>Bigyra</taxon>
        <taxon>Opalozoa</taxon>
        <taxon>Opalinata</taxon>
        <taxon>Blastocystidae</taxon>
        <taxon>Blastocystis</taxon>
    </lineage>
</organism>
<feature type="transmembrane region" description="Helical" evidence="1">
    <location>
        <begin position="531"/>
        <end position="551"/>
    </location>
</feature>
<feature type="transmembrane region" description="Helical" evidence="1">
    <location>
        <begin position="722"/>
        <end position="743"/>
    </location>
</feature>
<feature type="transmembrane region" description="Helical" evidence="1">
    <location>
        <begin position="448"/>
        <end position="468"/>
    </location>
</feature>
<gene>
    <name evidence="2" type="ORF">AV274_5369</name>
</gene>
<sequence length="837" mass="93013">MLLPGGQYTGKCSITYPLHPGLVLFTTMVNGKKEGSGLLENRQGCSIAECFFCNDMLEGSFTRRTPEGVLVQTECYVNGKKEGVVQKFDGDGNRTEMVRCSNGAEVSVLHPLSSLEGYWEERSKATNEILSVAKYTADFSAMDGLCFIYEQGRVKRGEWYRGGRMERVMLEFDEKVRTEFGEGGEKCFVGEYRNDVASGFCREGKGCVLEGGVVARVNMYANGEEVRRWKMLVDEVMTEMDEKGVVVYVGEYAENPELFCPRNGKGTVFENGELKCMGVFEGDAMKRKELEFEKGLMREYDEEGKMVYWGGYVRNEKGVFLRDGQGTVYEKGVIAYCGCFEKGELKRKAKEFKDGVMIEYDKKGKKVYEGGFEMKKNQAVRSGRGRTFQWGQVKVEGVFKSGWLKKRERKYSVRMTDARANGYSAVFLVVSLLLAAAAGWCYFKHPSWAPYGLGVCGVVEVAFMVYQYSTMSSAFAYYANSITSMLVLLFLFCLALSGANNKVYLILSVVLGVGIVGVVGMIGMKEERGGVLLGIDLAVFIGWCVVALCTIKSPPLFSWGLLGWWFAIGAVLVELCCFGCVDGGLRVLILSTELVCLIVCSFILSFIDNGLFVISLVIGLVCFIAVSVIMGGKKETKESYSIILFVIDMILFVGWCILTIRTIKSPSLLSYGLLGWWFVTAVALVVLCYGGYVDGGWRAGVIATELVCLIVCSFILSFVNSWLFYISLGIGVLYAIGVFLVVLESDSDAADWFSFMLMISFIVLFIWWCILAIRTIKSPPLLSWGLLVWWFVTAVGLVVWCIGEDNSPLVFFVSVELVCLIICTCILSKSLIPSFCL</sequence>
<protein>
    <submittedName>
        <fullName evidence="2">Uncharacterized protein</fullName>
    </submittedName>
</protein>
<dbReference type="SUPFAM" id="SSF82185">
    <property type="entry name" value="Histone H3 K4-specific methyltransferase SET7/9 N-terminal domain"/>
    <property type="match status" value="1"/>
</dbReference>
<feature type="transmembrane region" description="Helical" evidence="1">
    <location>
        <begin position="755"/>
        <end position="776"/>
    </location>
</feature>
<keyword evidence="1" id="KW-0472">Membrane</keyword>
<feature type="transmembrane region" description="Helical" evidence="1">
    <location>
        <begin position="475"/>
        <end position="497"/>
    </location>
</feature>
<keyword evidence="1" id="KW-0812">Transmembrane</keyword>
<feature type="transmembrane region" description="Helical" evidence="1">
    <location>
        <begin position="699"/>
        <end position="716"/>
    </location>
</feature>
<feature type="transmembrane region" description="Helical" evidence="1">
    <location>
        <begin position="642"/>
        <end position="663"/>
    </location>
</feature>
<feature type="transmembrane region" description="Helical" evidence="1">
    <location>
        <begin position="669"/>
        <end position="692"/>
    </location>
</feature>
<feature type="transmembrane region" description="Helical" evidence="1">
    <location>
        <begin position="610"/>
        <end position="630"/>
    </location>
</feature>
<dbReference type="AlphaFoldDB" id="A0A196SAG8"/>
<feature type="transmembrane region" description="Helical" evidence="1">
    <location>
        <begin position="557"/>
        <end position="578"/>
    </location>
</feature>
<dbReference type="Proteomes" id="UP000078348">
    <property type="component" value="Unassembled WGS sequence"/>
</dbReference>
<proteinExistence type="predicted"/>
<feature type="transmembrane region" description="Helical" evidence="1">
    <location>
        <begin position="782"/>
        <end position="802"/>
    </location>
</feature>
<feature type="transmembrane region" description="Helical" evidence="1">
    <location>
        <begin position="585"/>
        <end position="604"/>
    </location>
</feature>
<keyword evidence="1" id="KW-1133">Transmembrane helix</keyword>
<evidence type="ECO:0000313" key="3">
    <source>
        <dbReference type="Proteomes" id="UP000078348"/>
    </source>
</evidence>
<feature type="transmembrane region" description="Helical" evidence="1">
    <location>
        <begin position="809"/>
        <end position="832"/>
    </location>
</feature>
<evidence type="ECO:0000256" key="1">
    <source>
        <dbReference type="SAM" id="Phobius"/>
    </source>
</evidence>
<keyword evidence="3" id="KW-1185">Reference proteome</keyword>
<accession>A0A196SAG8</accession>
<name>A0A196SAG8_BLAHN</name>